<dbReference type="PROSITE" id="PS50109">
    <property type="entry name" value="HIS_KIN"/>
    <property type="match status" value="1"/>
</dbReference>
<dbReference type="GO" id="GO:0005524">
    <property type="term" value="F:ATP binding"/>
    <property type="evidence" value="ECO:0007669"/>
    <property type="project" value="UniProtKB-KW"/>
</dbReference>
<dbReference type="InterPro" id="IPR003594">
    <property type="entry name" value="HATPase_dom"/>
</dbReference>
<keyword evidence="6" id="KW-0808">Transferase</keyword>
<evidence type="ECO:0000256" key="7">
    <source>
        <dbReference type="ARBA" id="ARBA00022741"/>
    </source>
</evidence>
<evidence type="ECO:0000256" key="6">
    <source>
        <dbReference type="ARBA" id="ARBA00022679"/>
    </source>
</evidence>
<dbReference type="EMBL" id="JAGQKZ010000007">
    <property type="protein sequence ID" value="MCA9391824.1"/>
    <property type="molecule type" value="Genomic_DNA"/>
</dbReference>
<proteinExistence type="predicted"/>
<keyword evidence="9" id="KW-0067">ATP-binding</keyword>
<dbReference type="GO" id="GO:0005886">
    <property type="term" value="C:plasma membrane"/>
    <property type="evidence" value="ECO:0007669"/>
    <property type="project" value="UniProtKB-SubCell"/>
</dbReference>
<protein>
    <recommendedName>
        <fullName evidence="3">histidine kinase</fullName>
        <ecNumber evidence="3">2.7.13.3</ecNumber>
    </recommendedName>
</protein>
<organism evidence="13 14">
    <name type="scientific">candidate division WWE3 bacterium</name>
    <dbReference type="NCBI Taxonomy" id="2053526"/>
    <lineage>
        <taxon>Bacteria</taxon>
        <taxon>Katanobacteria</taxon>
    </lineage>
</organism>
<evidence type="ECO:0000256" key="5">
    <source>
        <dbReference type="ARBA" id="ARBA00022553"/>
    </source>
</evidence>
<keyword evidence="5" id="KW-0597">Phosphoprotein</keyword>
<feature type="non-terminal residue" evidence="13">
    <location>
        <position position="1"/>
    </location>
</feature>
<dbReference type="PANTHER" id="PTHR43711">
    <property type="entry name" value="TWO-COMPONENT HISTIDINE KINASE"/>
    <property type="match status" value="1"/>
</dbReference>
<dbReference type="SUPFAM" id="SSF47384">
    <property type="entry name" value="Homodimeric domain of signal transducing histidine kinase"/>
    <property type="match status" value="1"/>
</dbReference>
<dbReference type="SMART" id="SM00387">
    <property type="entry name" value="HATPase_c"/>
    <property type="match status" value="1"/>
</dbReference>
<dbReference type="SMART" id="SM00388">
    <property type="entry name" value="HisKA"/>
    <property type="match status" value="1"/>
</dbReference>
<keyword evidence="7" id="KW-0547">Nucleotide-binding</keyword>
<comment type="caution">
    <text evidence="13">The sequence shown here is derived from an EMBL/GenBank/DDBJ whole genome shotgun (WGS) entry which is preliminary data.</text>
</comment>
<comment type="catalytic activity">
    <reaction evidence="1">
        <text>ATP + protein L-histidine = ADP + protein N-phospho-L-histidine.</text>
        <dbReference type="EC" id="2.7.13.3"/>
    </reaction>
</comment>
<dbReference type="Pfam" id="PF00512">
    <property type="entry name" value="HisKA"/>
    <property type="match status" value="1"/>
</dbReference>
<dbReference type="Gene3D" id="3.30.565.10">
    <property type="entry name" value="Histidine kinase-like ATPase, C-terminal domain"/>
    <property type="match status" value="1"/>
</dbReference>
<dbReference type="InterPro" id="IPR036097">
    <property type="entry name" value="HisK_dim/P_sf"/>
</dbReference>
<keyword evidence="10" id="KW-0902">Two-component regulatory system</keyword>
<evidence type="ECO:0000256" key="4">
    <source>
        <dbReference type="ARBA" id="ARBA00022475"/>
    </source>
</evidence>
<name>A0A955RQU5_UNCKA</name>
<evidence type="ECO:0000256" key="10">
    <source>
        <dbReference type="ARBA" id="ARBA00023012"/>
    </source>
</evidence>
<accession>A0A955RQU5</accession>
<evidence type="ECO:0000256" key="9">
    <source>
        <dbReference type="ARBA" id="ARBA00022840"/>
    </source>
</evidence>
<dbReference type="InterPro" id="IPR003661">
    <property type="entry name" value="HisK_dim/P_dom"/>
</dbReference>
<evidence type="ECO:0000313" key="13">
    <source>
        <dbReference type="EMBL" id="MCA9391824.1"/>
    </source>
</evidence>
<evidence type="ECO:0000313" key="14">
    <source>
        <dbReference type="Proteomes" id="UP000751518"/>
    </source>
</evidence>
<dbReference type="PRINTS" id="PR00344">
    <property type="entry name" value="BCTRLSENSOR"/>
</dbReference>
<evidence type="ECO:0000256" key="1">
    <source>
        <dbReference type="ARBA" id="ARBA00000085"/>
    </source>
</evidence>
<evidence type="ECO:0000256" key="2">
    <source>
        <dbReference type="ARBA" id="ARBA00004236"/>
    </source>
</evidence>
<dbReference type="EC" id="2.7.13.3" evidence="3"/>
<dbReference type="FunFam" id="3.30.565.10:FF:000023">
    <property type="entry name" value="PAS domain-containing sensor histidine kinase"/>
    <property type="match status" value="1"/>
</dbReference>
<feature type="domain" description="Histidine kinase" evidence="12">
    <location>
        <begin position="4"/>
        <end position="225"/>
    </location>
</feature>
<dbReference type="InterPro" id="IPR036890">
    <property type="entry name" value="HATPase_C_sf"/>
</dbReference>
<gene>
    <name evidence="13" type="ORF">KC614_01300</name>
</gene>
<dbReference type="SUPFAM" id="SSF55874">
    <property type="entry name" value="ATPase domain of HSP90 chaperone/DNA topoisomerase II/histidine kinase"/>
    <property type="match status" value="1"/>
</dbReference>
<keyword evidence="11" id="KW-0472">Membrane</keyword>
<keyword evidence="8 13" id="KW-0418">Kinase</keyword>
<dbReference type="PANTHER" id="PTHR43711:SF1">
    <property type="entry name" value="HISTIDINE KINASE 1"/>
    <property type="match status" value="1"/>
</dbReference>
<keyword evidence="4" id="KW-1003">Cell membrane</keyword>
<dbReference type="Proteomes" id="UP000751518">
    <property type="component" value="Unassembled WGS sequence"/>
</dbReference>
<dbReference type="InterPro" id="IPR005467">
    <property type="entry name" value="His_kinase_dom"/>
</dbReference>
<dbReference type="CDD" id="cd00082">
    <property type="entry name" value="HisKA"/>
    <property type="match status" value="1"/>
</dbReference>
<dbReference type="GO" id="GO:0000155">
    <property type="term" value="F:phosphorelay sensor kinase activity"/>
    <property type="evidence" value="ECO:0007669"/>
    <property type="project" value="InterPro"/>
</dbReference>
<reference evidence="13" key="1">
    <citation type="submission" date="2020-04" db="EMBL/GenBank/DDBJ databases">
        <authorList>
            <person name="Zhang T."/>
        </authorList>
    </citation>
    <scope>NUCLEOTIDE SEQUENCE</scope>
    <source>
        <strain evidence="13">HKST-UBA03</strain>
    </source>
</reference>
<evidence type="ECO:0000256" key="11">
    <source>
        <dbReference type="ARBA" id="ARBA00023136"/>
    </source>
</evidence>
<dbReference type="InterPro" id="IPR050736">
    <property type="entry name" value="Sensor_HK_Regulatory"/>
</dbReference>
<reference evidence="13" key="2">
    <citation type="journal article" date="2021" name="Microbiome">
        <title>Successional dynamics and alternative stable states in a saline activated sludge microbial community over 9 years.</title>
        <authorList>
            <person name="Wang Y."/>
            <person name="Ye J."/>
            <person name="Ju F."/>
            <person name="Liu L."/>
            <person name="Boyd J.A."/>
            <person name="Deng Y."/>
            <person name="Parks D.H."/>
            <person name="Jiang X."/>
            <person name="Yin X."/>
            <person name="Woodcroft B.J."/>
            <person name="Tyson G.W."/>
            <person name="Hugenholtz P."/>
            <person name="Polz M.F."/>
            <person name="Zhang T."/>
        </authorList>
    </citation>
    <scope>NUCLEOTIDE SEQUENCE</scope>
    <source>
        <strain evidence="13">HKST-UBA03</strain>
    </source>
</reference>
<evidence type="ECO:0000256" key="8">
    <source>
        <dbReference type="ARBA" id="ARBA00022777"/>
    </source>
</evidence>
<dbReference type="InterPro" id="IPR004358">
    <property type="entry name" value="Sig_transdc_His_kin-like_C"/>
</dbReference>
<sequence>FVSTAAHELRTPITTIRGYLRALKEDAGSKLNEDEMQYIERGDIASLQLITLMENLLSVSRIEKGTYTLNRTETDWVKIVDECVRTFQPQAEQHGITVLWDSRAYDIPKVYADPLRINEVLNNLVSNAINYTTKGKVTITLEHDTTTNMVVTHVTDTGQGIPKDALPNMFKKFFRVAGAIEQGSKGTGLGLYIARQIVELHRGTINVESTLGKGSTFSFSLPTVDNKQVVSEDHKIILNEHGGK</sequence>
<evidence type="ECO:0000259" key="12">
    <source>
        <dbReference type="PROSITE" id="PS50109"/>
    </source>
</evidence>
<comment type="subcellular location">
    <subcellularLocation>
        <location evidence="2">Cell membrane</location>
    </subcellularLocation>
</comment>
<evidence type="ECO:0000256" key="3">
    <source>
        <dbReference type="ARBA" id="ARBA00012438"/>
    </source>
</evidence>
<dbReference type="Pfam" id="PF02518">
    <property type="entry name" value="HATPase_c"/>
    <property type="match status" value="1"/>
</dbReference>
<dbReference type="Gene3D" id="1.10.287.130">
    <property type="match status" value="1"/>
</dbReference>
<dbReference type="AlphaFoldDB" id="A0A955RQU5"/>